<dbReference type="Pfam" id="PF11162">
    <property type="entry name" value="DUF2946"/>
    <property type="match status" value="1"/>
</dbReference>
<dbReference type="InterPro" id="IPR021333">
    <property type="entry name" value="DUF2946"/>
</dbReference>
<dbReference type="AlphaFoldDB" id="A0A096GLX9"/>
<organism evidence="1 2">
    <name type="scientific">Comamonas testosteroni</name>
    <name type="common">Pseudomonas testosteroni</name>
    <dbReference type="NCBI Taxonomy" id="285"/>
    <lineage>
        <taxon>Bacteria</taxon>
        <taxon>Pseudomonadati</taxon>
        <taxon>Pseudomonadota</taxon>
        <taxon>Betaproteobacteria</taxon>
        <taxon>Burkholderiales</taxon>
        <taxon>Comamonadaceae</taxon>
        <taxon>Comamonas</taxon>
    </lineage>
</organism>
<evidence type="ECO:0008006" key="3">
    <source>
        <dbReference type="Google" id="ProtNLM"/>
    </source>
</evidence>
<protein>
    <recommendedName>
        <fullName evidence="3">DUF2946 domain-containing protein</fullName>
    </recommendedName>
</protein>
<gene>
    <name evidence="1" type="ORF">P353_22755</name>
</gene>
<sequence>MQALRNSLSLTRLVLAWFMLTLSIAMASPIVHPKAIEVVCTSSGSMQVIMLDEDGQAAPGLHHSLDCPLCLTITAPPTYSSPHLEQPQPLGLALQPVVSARIAALVGAPLPPRGPPTLV</sequence>
<dbReference type="RefSeq" id="WP_034374489.1">
    <property type="nucleotide sequence ID" value="NZ_AWOR01000072.1"/>
</dbReference>
<dbReference type="EMBL" id="AWOR01000072">
    <property type="protein sequence ID" value="KGH26205.1"/>
    <property type="molecule type" value="Genomic_DNA"/>
</dbReference>
<evidence type="ECO:0000313" key="2">
    <source>
        <dbReference type="Proteomes" id="UP000029553"/>
    </source>
</evidence>
<comment type="caution">
    <text evidence="1">The sequence shown here is derived from an EMBL/GenBank/DDBJ whole genome shotgun (WGS) entry which is preliminary data.</text>
</comment>
<proteinExistence type="predicted"/>
<accession>A0A096GLX9</accession>
<dbReference type="Proteomes" id="UP000029553">
    <property type="component" value="Unassembled WGS sequence"/>
</dbReference>
<reference evidence="1 2" key="1">
    <citation type="submission" date="2013-09" db="EMBL/GenBank/DDBJ databases">
        <title>High correlation between genotypes and phenotypes of environmental bacteria Comamonas testosteroni strains.</title>
        <authorList>
            <person name="Liu L."/>
            <person name="Zhu W."/>
            <person name="Xia X."/>
            <person name="Xu B."/>
            <person name="Luo M."/>
            <person name="Wang G."/>
        </authorList>
    </citation>
    <scope>NUCLEOTIDE SEQUENCE [LARGE SCALE GENOMIC DNA]</scope>
    <source>
        <strain evidence="1 2">JL40</strain>
    </source>
</reference>
<evidence type="ECO:0000313" key="1">
    <source>
        <dbReference type="EMBL" id="KGH26205.1"/>
    </source>
</evidence>
<name>A0A096GLX9_COMTE</name>